<feature type="transmembrane region" description="Helical" evidence="12">
    <location>
        <begin position="227"/>
        <end position="249"/>
    </location>
</feature>
<keyword evidence="7" id="KW-0675">Receptor</keyword>
<feature type="region of interest" description="Disordered" evidence="11">
    <location>
        <begin position="433"/>
        <end position="470"/>
    </location>
</feature>
<keyword evidence="10" id="KW-0175">Coiled coil</keyword>
<feature type="transmembrane region" description="Helical" evidence="12">
    <location>
        <begin position="291"/>
        <end position="313"/>
    </location>
</feature>
<evidence type="ECO:0000256" key="2">
    <source>
        <dbReference type="ARBA" id="ARBA00008991"/>
    </source>
</evidence>
<sequence>MEPGLNCSVECGSRGCLLDPWISSREAWGPLQHLCALATGNLETPPRPLSPVLRAITWTLLSSGILLALLFLAFTLRCRNNRIVKMSSPNLNILTICGSILTYSSGFLFGIEDKALLPGSGPKIVLQARIWTLCIGISLVFGPILGKTWRLYRVFTQRVPDKRVIIRDIQLIGLVALLILADIVVLTTWSLTDPVQCIKSIRAAVVEHDVSYSLLQHESCSSLYTDIWIAFLSALKGSVLLYGTYLAGLTSNVSWPPVNQSLTIMAPVCLVTLSVALSIPVSRLLYSWPNVVYSVISGSIFICTLTTNCLLFVPQLTQWKQFEDESNPSSSQMAKFFSSPSKSLQSMYSEDEIFYLRGENDSMKRLLMEKNAVIDSLQEQVNSAKDKLLKLMSASSSLEHQEVGTSSTNLNSSFMQKVGQQPDPSAHLLETVSTCSPFPPSSPSLTAERDRQSAHSHVSQDSEYIDRKSGFRLDDENYKSDTEEMECNVQTAPDSTQLSVSGEALMDVTLRGAGGCPPDNPTDLLPQVTTGISPSVQVTATLGGKCNFVSSEKLQEIILDLSVDAVSLRSPKWEEEHSSASLEEPSPKLSYRFYYPSISPYVMRRRRPPFRATRAGLPAYCYSLSLPHTGCKGAGDSKAEPDAIVSQPQQHNCCREQVAAATPAKLDHRGAPRRCTVTPFSGCDSRSSPIRRKCLLEGWKPEGDMYYYSDSESSSSDDDYCFYHRPYCNACSHGQYESMESTSSETSDSELGPLKNYRHVTHPVVNFKEDLKPTFV</sequence>
<feature type="coiled-coil region" evidence="10">
    <location>
        <begin position="360"/>
        <end position="394"/>
    </location>
</feature>
<dbReference type="GO" id="GO:0007214">
    <property type="term" value="P:gamma-aminobutyric acid signaling pathway"/>
    <property type="evidence" value="ECO:0007669"/>
    <property type="project" value="TreeGrafter"/>
</dbReference>
<dbReference type="GeneTree" id="ENSGT00940000159755"/>
<evidence type="ECO:0000256" key="8">
    <source>
        <dbReference type="ARBA" id="ARBA00023180"/>
    </source>
</evidence>
<evidence type="ECO:0000256" key="9">
    <source>
        <dbReference type="ARBA" id="ARBA00023224"/>
    </source>
</evidence>
<organism evidence="14 15">
    <name type="scientific">Scleropages formosus</name>
    <name type="common">Asian bonytongue</name>
    <name type="synonym">Osteoglossum formosum</name>
    <dbReference type="NCBI Taxonomy" id="113540"/>
    <lineage>
        <taxon>Eukaryota</taxon>
        <taxon>Metazoa</taxon>
        <taxon>Chordata</taxon>
        <taxon>Craniata</taxon>
        <taxon>Vertebrata</taxon>
        <taxon>Euteleostomi</taxon>
        <taxon>Actinopterygii</taxon>
        <taxon>Neopterygii</taxon>
        <taxon>Teleostei</taxon>
        <taxon>Osteoglossocephala</taxon>
        <taxon>Osteoglossomorpha</taxon>
        <taxon>Osteoglossiformes</taxon>
        <taxon>Osteoglossidae</taxon>
        <taxon>Scleropages</taxon>
    </lineage>
</organism>
<evidence type="ECO:0000259" key="13">
    <source>
        <dbReference type="PROSITE" id="PS50259"/>
    </source>
</evidence>
<dbReference type="GO" id="GO:0038039">
    <property type="term" value="C:G protein-coupled receptor heterodimeric complex"/>
    <property type="evidence" value="ECO:0007669"/>
    <property type="project" value="TreeGrafter"/>
</dbReference>
<dbReference type="PRINTS" id="PR01176">
    <property type="entry name" value="GABABRECEPTR"/>
</dbReference>
<dbReference type="OrthoDB" id="411630at2759"/>
<dbReference type="Proteomes" id="UP000694397">
    <property type="component" value="Chromosome 14"/>
</dbReference>
<reference evidence="14" key="3">
    <citation type="submission" date="2025-09" db="UniProtKB">
        <authorList>
            <consortium name="Ensembl"/>
        </authorList>
    </citation>
    <scope>IDENTIFICATION</scope>
</reference>
<dbReference type="PANTHER" id="PTHR10519">
    <property type="entry name" value="GABA-B RECEPTOR"/>
    <property type="match status" value="1"/>
</dbReference>
<evidence type="ECO:0000256" key="7">
    <source>
        <dbReference type="ARBA" id="ARBA00023170"/>
    </source>
</evidence>
<evidence type="ECO:0000313" key="14">
    <source>
        <dbReference type="Ensembl" id="ENSSFOP00015046830.1"/>
    </source>
</evidence>
<evidence type="ECO:0000256" key="4">
    <source>
        <dbReference type="ARBA" id="ARBA00022989"/>
    </source>
</evidence>
<feature type="transmembrane region" description="Helical" evidence="12">
    <location>
        <begin position="261"/>
        <end position="279"/>
    </location>
</feature>
<keyword evidence="4 12" id="KW-1133">Transmembrane helix</keyword>
<keyword evidence="9" id="KW-0807">Transducer</keyword>
<feature type="transmembrane region" description="Helical" evidence="12">
    <location>
        <begin position="169"/>
        <end position="191"/>
    </location>
</feature>
<dbReference type="Pfam" id="PF00003">
    <property type="entry name" value="7tm_3"/>
    <property type="match status" value="1"/>
</dbReference>
<dbReference type="InterPro" id="IPR002455">
    <property type="entry name" value="GPCR3_GABA-B"/>
</dbReference>
<evidence type="ECO:0000313" key="15">
    <source>
        <dbReference type="Proteomes" id="UP000694397"/>
    </source>
</evidence>
<feature type="transmembrane region" description="Helical" evidence="12">
    <location>
        <begin position="90"/>
        <end position="110"/>
    </location>
</feature>
<keyword evidence="3 12" id="KW-0812">Transmembrane</keyword>
<gene>
    <name evidence="14" type="primary">GPR156</name>
    <name evidence="14" type="synonym">LOC108920064</name>
</gene>
<dbReference type="PANTHER" id="PTHR10519:SF20">
    <property type="entry name" value="G-PROTEIN COUPLED RECEPTOR 156-RELATED"/>
    <property type="match status" value="1"/>
</dbReference>
<evidence type="ECO:0000256" key="6">
    <source>
        <dbReference type="ARBA" id="ARBA00023136"/>
    </source>
</evidence>
<keyword evidence="15" id="KW-1185">Reference proteome</keyword>
<reference evidence="14 15" key="1">
    <citation type="submission" date="2019-04" db="EMBL/GenBank/DDBJ databases">
        <authorList>
            <consortium name="Wellcome Sanger Institute Data Sharing"/>
        </authorList>
    </citation>
    <scope>NUCLEOTIDE SEQUENCE [LARGE SCALE GENOMIC DNA]</scope>
</reference>
<evidence type="ECO:0000256" key="3">
    <source>
        <dbReference type="ARBA" id="ARBA00022692"/>
    </source>
</evidence>
<reference evidence="14" key="2">
    <citation type="submission" date="2025-08" db="UniProtKB">
        <authorList>
            <consortium name="Ensembl"/>
        </authorList>
    </citation>
    <scope>IDENTIFICATION</scope>
</reference>
<accession>A0A8C9VEL8</accession>
<dbReference type="GO" id="GO:0004965">
    <property type="term" value="F:G protein-coupled GABA receptor activity"/>
    <property type="evidence" value="ECO:0007669"/>
    <property type="project" value="InterPro"/>
</dbReference>
<comment type="subcellular location">
    <subcellularLocation>
        <location evidence="1">Membrane</location>
        <topology evidence="1">Multi-pass membrane protein</topology>
    </subcellularLocation>
</comment>
<dbReference type="InterPro" id="IPR017978">
    <property type="entry name" value="GPCR_3_C"/>
</dbReference>
<keyword evidence="5" id="KW-0297">G-protein coupled receptor</keyword>
<evidence type="ECO:0000256" key="1">
    <source>
        <dbReference type="ARBA" id="ARBA00004141"/>
    </source>
</evidence>
<evidence type="ECO:0000256" key="12">
    <source>
        <dbReference type="SAM" id="Phobius"/>
    </source>
</evidence>
<proteinExistence type="inferred from homology"/>
<name>A0A8C9VEL8_SCLFO</name>
<keyword evidence="8" id="KW-0325">Glycoprotein</keyword>
<dbReference type="Ensembl" id="ENSSFOT00015070944.1">
    <property type="protein sequence ID" value="ENSSFOP00015046830.1"/>
    <property type="gene ID" value="ENSSFOG00015031034.1"/>
</dbReference>
<feature type="domain" description="G-protein coupled receptors family 3 profile" evidence="13">
    <location>
        <begin position="53"/>
        <end position="316"/>
    </location>
</feature>
<feature type="transmembrane region" description="Helical" evidence="12">
    <location>
        <begin position="55"/>
        <end position="78"/>
    </location>
</feature>
<evidence type="ECO:0000256" key="11">
    <source>
        <dbReference type="SAM" id="MobiDB-lite"/>
    </source>
</evidence>
<dbReference type="PROSITE" id="PS50259">
    <property type="entry name" value="G_PROTEIN_RECEP_F3_4"/>
    <property type="match status" value="1"/>
</dbReference>
<evidence type="ECO:0000256" key="5">
    <source>
        <dbReference type="ARBA" id="ARBA00023040"/>
    </source>
</evidence>
<protein>
    <submittedName>
        <fullName evidence="14">G protein-coupled receptor 156</fullName>
    </submittedName>
</protein>
<dbReference type="AlphaFoldDB" id="A0A8C9VEL8"/>
<evidence type="ECO:0000256" key="10">
    <source>
        <dbReference type="SAM" id="Coils"/>
    </source>
</evidence>
<feature type="compositionally biased region" description="Basic and acidic residues" evidence="11">
    <location>
        <begin position="447"/>
        <end position="470"/>
    </location>
</feature>
<feature type="transmembrane region" description="Helical" evidence="12">
    <location>
        <begin position="130"/>
        <end position="149"/>
    </location>
</feature>
<keyword evidence="6 12" id="KW-0472">Membrane</keyword>
<comment type="similarity">
    <text evidence="2">Belongs to the G-protein coupled receptor 3 family. GABA-B receptor subfamily.</text>
</comment>